<sequence length="211" mass="23001">MQRRVVDGEEGPALLLGRGERTRNGDPRERSHYMPFLEAGTKRFRCERSCGDGPGDRAAGVPLTRVNSSFIRSGEAIPGPEPQSVAGEEVAQMQEPDLYAVLGVPPSATVGAITSAFRRRARELRPDTRVDAVTAARFGEVRAAYETLRDPVRRAAYDQAYERSYRPSYRPAGAAGPRRYLVVPGVPAPEPPLRAGPVRRVPGGSHVRRTG</sequence>
<dbReference type="PRINTS" id="PR00625">
    <property type="entry name" value="JDOMAIN"/>
</dbReference>
<dbReference type="Proteomes" id="UP000663908">
    <property type="component" value="Chromosome"/>
</dbReference>
<accession>A0ABX7U1W5</accession>
<feature type="region of interest" description="Disordered" evidence="2">
    <location>
        <begin position="186"/>
        <end position="211"/>
    </location>
</feature>
<evidence type="ECO:0000313" key="5">
    <source>
        <dbReference type="Proteomes" id="UP000663908"/>
    </source>
</evidence>
<evidence type="ECO:0000313" key="4">
    <source>
        <dbReference type="EMBL" id="QTE01612.1"/>
    </source>
</evidence>
<name>A0ABX7U1W5_STRCY</name>
<reference evidence="4 5" key="1">
    <citation type="submission" date="2021-03" db="EMBL/GenBank/DDBJ databases">
        <title>Complete genome sequence of Streptomyces cyanogenus S136, producer of anticancer angucycline landomycin A.</title>
        <authorList>
            <person name="Hrab P."/>
            <person name="Ruckert C."/>
            <person name="Busche T."/>
            <person name="Ostash I."/>
            <person name="Kalinowski J."/>
            <person name="Fedorenko V."/>
            <person name="Yushchuk O."/>
            <person name="Ostash B."/>
        </authorList>
    </citation>
    <scope>NUCLEOTIDE SEQUENCE [LARGE SCALE GENOMIC DNA]</scope>
    <source>
        <strain evidence="4 5">S136</strain>
    </source>
</reference>
<evidence type="ECO:0000256" key="1">
    <source>
        <dbReference type="ARBA" id="ARBA00023186"/>
    </source>
</evidence>
<dbReference type="GO" id="GO:0003677">
    <property type="term" value="F:DNA binding"/>
    <property type="evidence" value="ECO:0007669"/>
    <property type="project" value="UniProtKB-KW"/>
</dbReference>
<evidence type="ECO:0000259" key="3">
    <source>
        <dbReference type="PROSITE" id="PS50076"/>
    </source>
</evidence>
<dbReference type="PANTHER" id="PTHR43096">
    <property type="entry name" value="DNAJ HOMOLOG 1, MITOCHONDRIAL-RELATED"/>
    <property type="match status" value="1"/>
</dbReference>
<feature type="region of interest" description="Disordered" evidence="2">
    <location>
        <begin position="1"/>
        <end position="31"/>
    </location>
</feature>
<dbReference type="SMART" id="SM00271">
    <property type="entry name" value="DnaJ"/>
    <property type="match status" value="1"/>
</dbReference>
<dbReference type="CDD" id="cd06257">
    <property type="entry name" value="DnaJ"/>
    <property type="match status" value="1"/>
</dbReference>
<dbReference type="PANTHER" id="PTHR43096:SF52">
    <property type="entry name" value="DNAJ HOMOLOG 1, MITOCHONDRIAL-RELATED"/>
    <property type="match status" value="1"/>
</dbReference>
<dbReference type="Pfam" id="PF00226">
    <property type="entry name" value="DnaJ"/>
    <property type="match status" value="1"/>
</dbReference>
<dbReference type="InterPro" id="IPR001623">
    <property type="entry name" value="DnaJ_domain"/>
</dbReference>
<feature type="domain" description="J" evidence="3">
    <location>
        <begin position="97"/>
        <end position="161"/>
    </location>
</feature>
<proteinExistence type="predicted"/>
<organism evidence="4 5">
    <name type="scientific">Streptomyces cyanogenus</name>
    <dbReference type="NCBI Taxonomy" id="80860"/>
    <lineage>
        <taxon>Bacteria</taxon>
        <taxon>Bacillati</taxon>
        <taxon>Actinomycetota</taxon>
        <taxon>Actinomycetes</taxon>
        <taxon>Kitasatosporales</taxon>
        <taxon>Streptomycetaceae</taxon>
        <taxon>Streptomyces</taxon>
    </lineage>
</organism>
<keyword evidence="5" id="KW-1185">Reference proteome</keyword>
<dbReference type="InterPro" id="IPR036869">
    <property type="entry name" value="J_dom_sf"/>
</dbReference>
<keyword evidence="1" id="KW-0143">Chaperone</keyword>
<keyword evidence="4" id="KW-0238">DNA-binding</keyword>
<dbReference type="Gene3D" id="1.10.287.110">
    <property type="entry name" value="DnaJ domain"/>
    <property type="match status" value="1"/>
</dbReference>
<dbReference type="EMBL" id="CP071839">
    <property type="protein sequence ID" value="QTE01612.1"/>
    <property type="molecule type" value="Genomic_DNA"/>
</dbReference>
<protein>
    <submittedName>
        <fullName evidence="4">Curved DNA-binding protein</fullName>
    </submittedName>
</protein>
<dbReference type="SUPFAM" id="SSF46565">
    <property type="entry name" value="Chaperone J-domain"/>
    <property type="match status" value="1"/>
</dbReference>
<evidence type="ECO:0000256" key="2">
    <source>
        <dbReference type="SAM" id="MobiDB-lite"/>
    </source>
</evidence>
<dbReference type="PROSITE" id="PS50076">
    <property type="entry name" value="DNAJ_2"/>
    <property type="match status" value="1"/>
</dbReference>
<feature type="compositionally biased region" description="Basic and acidic residues" evidence="2">
    <location>
        <begin position="18"/>
        <end position="31"/>
    </location>
</feature>
<gene>
    <name evidence="4" type="primary">cbpA</name>
    <name evidence="4" type="ORF">S1361_30060</name>
</gene>